<name>A0AC58J986_DANRE</name>
<protein>
    <submittedName>
        <fullName evidence="2">Scavenger receptor cysteine-rich domain-containing protein DMBT1 isoform X1</fullName>
    </submittedName>
</protein>
<evidence type="ECO:0000313" key="1">
    <source>
        <dbReference type="Proteomes" id="UP000000437"/>
    </source>
</evidence>
<dbReference type="RefSeq" id="XP_073803047.1">
    <property type="nucleotide sequence ID" value="XM_073946946.1"/>
</dbReference>
<sequence>MSGSVWLISFLILGKAMPSTCETIRLMNGKNSCSGRVEVFFYDQYKNAQWGTVCDDGWSLSDAAVVCREMGCGDAIEAKSNAFFGEGVGIVYLSSVTCSGNEASLSNCGSKTMGEFYCAHSRDAGVVCNSLVRLANGTNPCSGRVEVLNDGQWGTVCSDGWDLSDAAVICKEMGCGSVSGSKTGAYFGQGSGPVWLSDVQCSNSESTLRQCALNGWGQNSCGHEKDAGVACQSKLRLANNWNSCSGRVEIYYNQWGYSQWGTVCDNGWNLPDAAVLCRDVGCGDAAAAKGAAYFGPGGGPVWLDNMNCIGNESTITACKFDRVGQYGLSHLKDSAVICQFLVRLVKGPNSCSGRVEVFFDGQWGTVCDDNWDQSDAAAVCSELGCGSVIEAKSAAYFGQGSGPVWLSGVKCATGSTLRNCDSQGWGQNSCGHERDAGVTCQPKMRLASGDGSCSGRVEVFLHSQWATVYDDGWDLSDAAVVCREMGCGDAAQAKSNAYFGQGTGQTYMSNVNCVGNESSLSVCESLKPKTTDHSKDAGVICDSPVRLINGNNSCSGRVEVFYSGQWGTVCGDGWDLTDAAVLCKDLGCGDAIEVKNDHYFGQGSGPVWLSNLQCSSTDTRLRDCKSSGWRINSCGHEKDAGVICHDNVRLVNGFNPCSGRVEVLLNGQWGTVCDDGWDEADAAVVCKRLGCRSVLEIKKAAYFGQGSGTVWMNNVSCFGDESALTSCSYTRSPTSCGHEKDAGVICGYFNIFLRIEVKAVAGLDPNTAAIMNKLSAEIGTKVPIPVNGTLITQADGKVFHERKKTAP</sequence>
<dbReference type="Proteomes" id="UP000000437">
    <property type="component" value="Chromosome 4"/>
</dbReference>
<accession>A0AC58J986</accession>
<reference evidence="2" key="1">
    <citation type="submission" date="2025-08" db="UniProtKB">
        <authorList>
            <consortium name="RefSeq"/>
        </authorList>
    </citation>
    <scope>IDENTIFICATION</scope>
    <source>
        <strain evidence="2">Tuebingen</strain>
        <tissue evidence="2">Fibroblasts and whole tissue</tissue>
    </source>
</reference>
<gene>
    <name evidence="2" type="primary">si:dkey-14d8.20</name>
</gene>
<keyword evidence="2" id="KW-0675">Receptor</keyword>
<keyword evidence="1" id="KW-1185">Reference proteome</keyword>
<organism evidence="1 2">
    <name type="scientific">Danio rerio</name>
    <name type="common">Zebrafish</name>
    <name type="synonym">Brachydanio rerio</name>
    <dbReference type="NCBI Taxonomy" id="7955"/>
    <lineage>
        <taxon>Eukaryota</taxon>
        <taxon>Metazoa</taxon>
        <taxon>Chordata</taxon>
        <taxon>Craniata</taxon>
        <taxon>Vertebrata</taxon>
        <taxon>Euteleostomi</taxon>
        <taxon>Actinopterygii</taxon>
        <taxon>Neopterygii</taxon>
        <taxon>Teleostei</taxon>
        <taxon>Ostariophysi</taxon>
        <taxon>Cypriniformes</taxon>
        <taxon>Danionidae</taxon>
        <taxon>Danioninae</taxon>
        <taxon>Danio</taxon>
    </lineage>
</organism>
<proteinExistence type="predicted"/>
<evidence type="ECO:0000313" key="2">
    <source>
        <dbReference type="RefSeq" id="XP_073803047.1"/>
    </source>
</evidence>